<evidence type="ECO:0000256" key="1">
    <source>
        <dbReference type="ARBA" id="ARBA00022801"/>
    </source>
</evidence>
<dbReference type="PANTHER" id="PTHR48081:SF9">
    <property type="entry name" value="CARBOXYLESTERASE"/>
    <property type="match status" value="1"/>
</dbReference>
<evidence type="ECO:0000313" key="6">
    <source>
        <dbReference type="Proteomes" id="UP001596050"/>
    </source>
</evidence>
<evidence type="ECO:0000256" key="3">
    <source>
        <dbReference type="SAM" id="SignalP"/>
    </source>
</evidence>
<organism evidence="5 6">
    <name type="scientific">Massilia niabensis</name>
    <dbReference type="NCBI Taxonomy" id="544910"/>
    <lineage>
        <taxon>Bacteria</taxon>
        <taxon>Pseudomonadati</taxon>
        <taxon>Pseudomonadota</taxon>
        <taxon>Betaproteobacteria</taxon>
        <taxon>Burkholderiales</taxon>
        <taxon>Oxalobacteraceae</taxon>
        <taxon>Telluria group</taxon>
        <taxon>Massilia</taxon>
    </lineage>
</organism>
<evidence type="ECO:0000259" key="4">
    <source>
        <dbReference type="Pfam" id="PF20434"/>
    </source>
</evidence>
<feature type="signal peptide" evidence="3">
    <location>
        <begin position="1"/>
        <end position="19"/>
    </location>
</feature>
<keyword evidence="1 5" id="KW-0378">Hydrolase</keyword>
<dbReference type="InterPro" id="IPR049492">
    <property type="entry name" value="BD-FAE-like_dom"/>
</dbReference>
<keyword evidence="3" id="KW-0732">Signal</keyword>
<feature type="region of interest" description="Disordered" evidence="2">
    <location>
        <begin position="283"/>
        <end position="302"/>
    </location>
</feature>
<dbReference type="InterPro" id="IPR050300">
    <property type="entry name" value="GDXG_lipolytic_enzyme"/>
</dbReference>
<dbReference type="GO" id="GO:0016787">
    <property type="term" value="F:hydrolase activity"/>
    <property type="evidence" value="ECO:0007669"/>
    <property type="project" value="UniProtKB-KW"/>
</dbReference>
<dbReference type="PANTHER" id="PTHR48081">
    <property type="entry name" value="AB HYDROLASE SUPERFAMILY PROTEIN C4A8.06C"/>
    <property type="match status" value="1"/>
</dbReference>
<proteinExistence type="predicted"/>
<keyword evidence="6" id="KW-1185">Reference proteome</keyword>
<comment type="caution">
    <text evidence="5">The sequence shown here is derived from an EMBL/GenBank/DDBJ whole genome shotgun (WGS) entry which is preliminary data.</text>
</comment>
<dbReference type="Gene3D" id="3.40.50.1820">
    <property type="entry name" value="alpha/beta hydrolase"/>
    <property type="match status" value="1"/>
</dbReference>
<gene>
    <name evidence="5" type="ORF">ACFPN5_19835</name>
</gene>
<evidence type="ECO:0000256" key="2">
    <source>
        <dbReference type="SAM" id="MobiDB-lite"/>
    </source>
</evidence>
<feature type="chain" id="PRO_5047146669" evidence="3">
    <location>
        <begin position="20"/>
        <end position="302"/>
    </location>
</feature>
<protein>
    <submittedName>
        <fullName evidence="5">Alpha/beta hydrolase</fullName>
    </submittedName>
</protein>
<dbReference type="PROSITE" id="PS51257">
    <property type="entry name" value="PROKAR_LIPOPROTEIN"/>
    <property type="match status" value="1"/>
</dbReference>
<name>A0ABW0L8Q4_9BURK</name>
<sequence length="302" mass="31927">MTKLVLAAAAVLLAGLLSACSPLSALNAVSPAGTVHATAAIRYGADPRNMLDVYHPAWKAEGAPVIVFFFGGNWVSGKREDYAFVGRALAARGFVVVVPDYRLYPQVHYPDFLVDAASAVAWTRREIAAHGGDPGRLFVMGHSAGAYNAAMLALDPRWLGQQGMRSDALRGWIGLAGPYDFLPVQNRTTRPVFNAPDTPPDSQPVRHVSAAAPPALLIAANKDSLVDPARNTGGLAAKLRAVQVPVREVYYDGVSHTTLVASLSSTLRGLAPTLDAVEAFVRSDGGRRRAQDGAAVRTDPGP</sequence>
<dbReference type="Pfam" id="PF20434">
    <property type="entry name" value="BD-FAE"/>
    <property type="match status" value="1"/>
</dbReference>
<reference evidence="6" key="1">
    <citation type="journal article" date="2019" name="Int. J. Syst. Evol. Microbiol.">
        <title>The Global Catalogue of Microorganisms (GCM) 10K type strain sequencing project: providing services to taxonomists for standard genome sequencing and annotation.</title>
        <authorList>
            <consortium name="The Broad Institute Genomics Platform"/>
            <consortium name="The Broad Institute Genome Sequencing Center for Infectious Disease"/>
            <person name="Wu L."/>
            <person name="Ma J."/>
        </authorList>
    </citation>
    <scope>NUCLEOTIDE SEQUENCE [LARGE SCALE GENOMIC DNA]</scope>
    <source>
        <strain evidence="6">KACC 12649</strain>
    </source>
</reference>
<accession>A0ABW0L8Q4</accession>
<dbReference type="EMBL" id="JBHSMU010000015">
    <property type="protein sequence ID" value="MFC5462069.1"/>
    <property type="molecule type" value="Genomic_DNA"/>
</dbReference>
<feature type="domain" description="BD-FAE-like" evidence="4">
    <location>
        <begin position="51"/>
        <end position="230"/>
    </location>
</feature>
<dbReference type="SUPFAM" id="SSF53474">
    <property type="entry name" value="alpha/beta-Hydrolases"/>
    <property type="match status" value="1"/>
</dbReference>
<evidence type="ECO:0000313" key="5">
    <source>
        <dbReference type="EMBL" id="MFC5462069.1"/>
    </source>
</evidence>
<dbReference type="InterPro" id="IPR029058">
    <property type="entry name" value="AB_hydrolase_fold"/>
</dbReference>
<dbReference type="Proteomes" id="UP001596050">
    <property type="component" value="Unassembled WGS sequence"/>
</dbReference>
<dbReference type="RefSeq" id="WP_379785520.1">
    <property type="nucleotide sequence ID" value="NZ_JBHSMU010000015.1"/>
</dbReference>